<dbReference type="InterPro" id="IPR055438">
    <property type="entry name" value="AstE_AspA_cat"/>
</dbReference>
<accession>A0A2D6YL42</accession>
<keyword evidence="4" id="KW-0862">Zinc</keyword>
<dbReference type="EMBL" id="NZEX01000122">
    <property type="protein sequence ID" value="MAH63916.1"/>
    <property type="molecule type" value="Genomic_DNA"/>
</dbReference>
<evidence type="ECO:0000256" key="3">
    <source>
        <dbReference type="ARBA" id="ARBA00022801"/>
    </source>
</evidence>
<evidence type="ECO:0000256" key="4">
    <source>
        <dbReference type="ARBA" id="ARBA00022833"/>
    </source>
</evidence>
<protein>
    <submittedName>
        <fullName evidence="6">Deacylase</fullName>
    </submittedName>
</protein>
<dbReference type="PANTHER" id="PTHR37326:SF1">
    <property type="entry name" value="BLL3975 PROTEIN"/>
    <property type="match status" value="1"/>
</dbReference>
<dbReference type="Pfam" id="PF24827">
    <property type="entry name" value="AstE_AspA_cat"/>
    <property type="match status" value="1"/>
</dbReference>
<dbReference type="Proteomes" id="UP000226525">
    <property type="component" value="Unassembled WGS sequence"/>
</dbReference>
<dbReference type="InterPro" id="IPR053138">
    <property type="entry name" value="N-alpha-Ac-DABA_deacetylase"/>
</dbReference>
<comment type="caution">
    <text evidence="6">The sequence shown here is derived from an EMBL/GenBank/DDBJ whole genome shotgun (WGS) entry which is preliminary data.</text>
</comment>
<dbReference type="PIRSF" id="PIRSF039012">
    <property type="entry name" value="ASP"/>
    <property type="match status" value="1"/>
</dbReference>
<dbReference type="PANTHER" id="PTHR37326">
    <property type="entry name" value="BLL3975 PROTEIN"/>
    <property type="match status" value="1"/>
</dbReference>
<proteinExistence type="predicted"/>
<dbReference type="Gene3D" id="3.40.630.10">
    <property type="entry name" value="Zn peptidases"/>
    <property type="match status" value="1"/>
</dbReference>
<dbReference type="GO" id="GO:0046872">
    <property type="term" value="F:metal ion binding"/>
    <property type="evidence" value="ECO:0007669"/>
    <property type="project" value="UniProtKB-KW"/>
</dbReference>
<evidence type="ECO:0000256" key="2">
    <source>
        <dbReference type="ARBA" id="ARBA00022723"/>
    </source>
</evidence>
<reference evidence="7" key="1">
    <citation type="submission" date="2017-09" db="EMBL/GenBank/DDBJ databases">
        <title>The Reconstruction of 2,631 Draft Metagenome-Assembled Genomes from the Global Oceans.</title>
        <authorList>
            <person name="Tully B.J."/>
            <person name="Graham E.D."/>
            <person name="Heidelberg J.F."/>
        </authorList>
    </citation>
    <scope>NUCLEOTIDE SEQUENCE [LARGE SCALE GENOMIC DNA]</scope>
</reference>
<comment type="cofactor">
    <cofactor evidence="1">
        <name>Zn(2+)</name>
        <dbReference type="ChEBI" id="CHEBI:29105"/>
    </cofactor>
</comment>
<keyword evidence="3" id="KW-0378">Hydrolase</keyword>
<keyword evidence="2" id="KW-0479">Metal-binding</keyword>
<dbReference type="AlphaFoldDB" id="A0A2D6YL42"/>
<dbReference type="SUPFAM" id="SSF53187">
    <property type="entry name" value="Zn-dependent exopeptidases"/>
    <property type="match status" value="1"/>
</dbReference>
<sequence>MTSSPIMTTIDFEKEGKQTGYLRLPHSVHRSAYGWIPFPVACIRNGEGPTALLLAGTHGDEYEGQVTLSKLIYELEPKDIIGRIIILPMLNFPAGKAGLRTSPIDDLNLNRVYPGDPEGSPTLVIAHYVESVLMPMADYGLDLHSGGSSLHYIPSAVAALETDAERLKEIQRLMEAFGAPYSFFFPGGHAAGSSGNHAARRQNVLMFGTEMGGSGTITAECLKICEEGTRRFLAEIGVLHNSRVAPVEKKSRMLHAPDFSFFSYADGEGLFEPVAELGSEVKKGDIAGYVHLPETPGSRPEKVYFDAGGVVVCQRIPGRVLRGDCLYHLGCDF</sequence>
<dbReference type="GO" id="GO:0016788">
    <property type="term" value="F:hydrolase activity, acting on ester bonds"/>
    <property type="evidence" value="ECO:0007669"/>
    <property type="project" value="InterPro"/>
</dbReference>
<evidence type="ECO:0000259" key="5">
    <source>
        <dbReference type="Pfam" id="PF24827"/>
    </source>
</evidence>
<gene>
    <name evidence="6" type="ORF">CMN54_10825</name>
</gene>
<organism evidence="6 7">
    <name type="scientific">SAR324 cluster bacterium</name>
    <dbReference type="NCBI Taxonomy" id="2024889"/>
    <lineage>
        <taxon>Bacteria</taxon>
        <taxon>Deltaproteobacteria</taxon>
        <taxon>SAR324 cluster</taxon>
    </lineage>
</organism>
<dbReference type="InterPro" id="IPR043795">
    <property type="entry name" value="N-alpha-Ac-DABA-like"/>
</dbReference>
<evidence type="ECO:0000256" key="1">
    <source>
        <dbReference type="ARBA" id="ARBA00001947"/>
    </source>
</evidence>
<dbReference type="GO" id="GO:0016811">
    <property type="term" value="F:hydrolase activity, acting on carbon-nitrogen (but not peptide) bonds, in linear amides"/>
    <property type="evidence" value="ECO:0007669"/>
    <property type="project" value="InterPro"/>
</dbReference>
<evidence type="ECO:0000313" key="7">
    <source>
        <dbReference type="Proteomes" id="UP000226525"/>
    </source>
</evidence>
<dbReference type="CDD" id="cd06252">
    <property type="entry name" value="M14_ASTE_ASPA-like"/>
    <property type="match status" value="1"/>
</dbReference>
<name>A0A2D6YL42_9DELT</name>
<feature type="domain" description="Succinylglutamate desuccinylase/Aspartoacylase catalytic" evidence="5">
    <location>
        <begin position="48"/>
        <end position="236"/>
    </location>
</feature>
<evidence type="ECO:0000313" key="6">
    <source>
        <dbReference type="EMBL" id="MAH63916.1"/>
    </source>
</evidence>